<comment type="similarity">
    <text evidence="9">Belongs to the glycosyltransferase group 1 family.</text>
</comment>
<dbReference type="Pfam" id="PF04413">
    <property type="entry name" value="Glycos_transf_N"/>
    <property type="match status" value="1"/>
</dbReference>
<evidence type="ECO:0000256" key="9">
    <source>
        <dbReference type="RuleBase" id="RU365103"/>
    </source>
</evidence>
<evidence type="ECO:0000313" key="12">
    <source>
        <dbReference type="Proteomes" id="UP000316225"/>
    </source>
</evidence>
<keyword evidence="5 9" id="KW-0808">Transferase</keyword>
<dbReference type="InterPro" id="IPR039901">
    <property type="entry name" value="Kdotransferase"/>
</dbReference>
<comment type="catalytic activity">
    <reaction evidence="7 9">
        <text>lipid IVA (E. coli) + CMP-3-deoxy-beta-D-manno-octulosonate = alpha-Kdo-(2-&gt;6)-lipid IVA (E. coli) + CMP + H(+)</text>
        <dbReference type="Rhea" id="RHEA:28066"/>
        <dbReference type="ChEBI" id="CHEBI:15378"/>
        <dbReference type="ChEBI" id="CHEBI:58603"/>
        <dbReference type="ChEBI" id="CHEBI:60364"/>
        <dbReference type="ChEBI" id="CHEBI:60377"/>
        <dbReference type="ChEBI" id="CHEBI:85987"/>
        <dbReference type="EC" id="2.4.99.12"/>
    </reaction>
</comment>
<feature type="domain" description="3-deoxy-D-manno-octulosonic-acid transferase N-terminal" evidence="10">
    <location>
        <begin position="52"/>
        <end position="191"/>
    </location>
</feature>
<dbReference type="AlphaFoldDB" id="A0A562NCV3"/>
<dbReference type="PANTHER" id="PTHR42755">
    <property type="entry name" value="3-DEOXY-MANNO-OCTULOSONATE CYTIDYLYLTRANSFERASE"/>
    <property type="match status" value="1"/>
</dbReference>
<evidence type="ECO:0000259" key="10">
    <source>
        <dbReference type="Pfam" id="PF04413"/>
    </source>
</evidence>
<protein>
    <recommendedName>
        <fullName evidence="4 9">3-deoxy-D-manno-octulosonic acid transferase</fullName>
        <shortName evidence="9">Kdo transferase</shortName>
        <ecNumber evidence="3 9">2.4.99.12</ecNumber>
    </recommendedName>
    <alternativeName>
        <fullName evidence="6 9">Lipid IV(A) 3-deoxy-D-manno-octulosonic acid transferase</fullName>
    </alternativeName>
</protein>
<evidence type="ECO:0000256" key="1">
    <source>
        <dbReference type="ARBA" id="ARBA00003394"/>
    </source>
</evidence>
<dbReference type="GO" id="GO:0005886">
    <property type="term" value="C:plasma membrane"/>
    <property type="evidence" value="ECO:0007669"/>
    <property type="project" value="UniProtKB-SubCell"/>
</dbReference>
<dbReference type="GO" id="GO:0043842">
    <property type="term" value="F:Kdo transferase activity"/>
    <property type="evidence" value="ECO:0007669"/>
    <property type="project" value="UniProtKB-EC"/>
</dbReference>
<evidence type="ECO:0000256" key="2">
    <source>
        <dbReference type="ARBA" id="ARBA00004713"/>
    </source>
</evidence>
<comment type="function">
    <text evidence="1 9">Involved in lipopolysaccharide (LPS) biosynthesis. Catalyzes the transfer of 3-deoxy-D-manno-octulosonate (Kdo) residue(s) from CMP-Kdo to lipid IV(A), the tetraacyldisaccharide-1,4'-bisphosphate precursor of lipid A.</text>
</comment>
<comment type="caution">
    <text evidence="11">The sequence shown here is derived from an EMBL/GenBank/DDBJ whole genome shotgun (WGS) entry which is preliminary data.</text>
</comment>
<organism evidence="11 12">
    <name type="scientific">Paracoccus sulfuroxidans</name>
    <dbReference type="NCBI Taxonomy" id="384678"/>
    <lineage>
        <taxon>Bacteria</taxon>
        <taxon>Pseudomonadati</taxon>
        <taxon>Pseudomonadota</taxon>
        <taxon>Alphaproteobacteria</taxon>
        <taxon>Rhodobacterales</taxon>
        <taxon>Paracoccaceae</taxon>
        <taxon>Paracoccus</taxon>
    </lineage>
</organism>
<comment type="subcellular location">
    <subcellularLocation>
        <location evidence="9">Cell membrane</location>
    </subcellularLocation>
</comment>
<reference evidence="11 12" key="1">
    <citation type="journal article" date="2015" name="Stand. Genomic Sci.">
        <title>Genomic Encyclopedia of Bacterial and Archaeal Type Strains, Phase III: the genomes of soil and plant-associated and newly described type strains.</title>
        <authorList>
            <person name="Whitman W.B."/>
            <person name="Woyke T."/>
            <person name="Klenk H.P."/>
            <person name="Zhou Y."/>
            <person name="Lilburn T.G."/>
            <person name="Beck B.J."/>
            <person name="De Vos P."/>
            <person name="Vandamme P."/>
            <person name="Eisen J.A."/>
            <person name="Garrity G."/>
            <person name="Hugenholtz P."/>
            <person name="Kyrpides N.C."/>
        </authorList>
    </citation>
    <scope>NUCLEOTIDE SEQUENCE [LARGE SCALE GENOMIC DNA]</scope>
    <source>
        <strain evidence="11 12">CGMCC 1.5364</strain>
    </source>
</reference>
<evidence type="ECO:0000256" key="7">
    <source>
        <dbReference type="ARBA" id="ARBA00049183"/>
    </source>
</evidence>
<evidence type="ECO:0000256" key="6">
    <source>
        <dbReference type="ARBA" id="ARBA00031445"/>
    </source>
</evidence>
<feature type="active site" description="Proton acceptor" evidence="8">
    <location>
        <position position="48"/>
    </location>
</feature>
<dbReference type="RefSeq" id="WP_145399491.1">
    <property type="nucleotide sequence ID" value="NZ_VLKU01000012.1"/>
</dbReference>
<evidence type="ECO:0000256" key="3">
    <source>
        <dbReference type="ARBA" id="ARBA00012621"/>
    </source>
</evidence>
<accession>A0A562NCV3</accession>
<dbReference type="SUPFAM" id="SSF53756">
    <property type="entry name" value="UDP-Glycosyltransferase/glycogen phosphorylase"/>
    <property type="match status" value="1"/>
</dbReference>
<dbReference type="Gene3D" id="3.40.50.11720">
    <property type="entry name" value="3-Deoxy-D-manno-octulosonic-acid transferase, N-terminal domain"/>
    <property type="match status" value="1"/>
</dbReference>
<dbReference type="UniPathway" id="UPA00958"/>
<evidence type="ECO:0000313" key="11">
    <source>
        <dbReference type="EMBL" id="TWI29944.1"/>
    </source>
</evidence>
<proteinExistence type="inferred from homology"/>
<sequence length="409" mass="43812">MSQAPASSLALRLHLWRRAVLAVDRQDSIPIPDGDGPLVHIHMSEKTEHPPAIQQLVAAMLARNPDLRFLVTGGAIPMDAFPDPSVVVTLPVPRDPATVRQMVQALAPRILMILGDQLPAALIAGVTEAGIPVILAEARLVAYTRRSSWRGAINRGLISRISRILVPDQSAAGAAMQLGAAPAQIETTGPIVETIPPLPANEAERRALAQILRARHIWLAAAPTMPEVTAVLLAHQSTLHHNHRALLIIAGLPPELVPEVQKECERLGLASILRTEDHDPEDDDHVLIAEDSYEMGLWYRLAPVCFMGGTLMRGEGLEPRHPFEPAALGSAIIHGPIPGPHAAEWNQLGSAEAARLIADQDALTKAVDDLTAPDQAATLARNAWAISTGGAAVLRTIADRVLNRMEGKA</sequence>
<dbReference type="Proteomes" id="UP000316225">
    <property type="component" value="Unassembled WGS sequence"/>
</dbReference>
<evidence type="ECO:0000256" key="8">
    <source>
        <dbReference type="PIRSR" id="PIRSR639901-1"/>
    </source>
</evidence>
<evidence type="ECO:0000256" key="4">
    <source>
        <dbReference type="ARBA" id="ARBA00019077"/>
    </source>
</evidence>
<evidence type="ECO:0000256" key="5">
    <source>
        <dbReference type="ARBA" id="ARBA00022679"/>
    </source>
</evidence>
<keyword evidence="9" id="KW-1003">Cell membrane</keyword>
<comment type="pathway">
    <text evidence="2 9">Bacterial outer membrane biogenesis; LPS core biosynthesis.</text>
</comment>
<dbReference type="EMBL" id="VLKU01000012">
    <property type="protein sequence ID" value="TWI29944.1"/>
    <property type="molecule type" value="Genomic_DNA"/>
</dbReference>
<dbReference type="GO" id="GO:0009244">
    <property type="term" value="P:lipopolysaccharide core region biosynthetic process"/>
    <property type="evidence" value="ECO:0007669"/>
    <property type="project" value="UniProtKB-UniRule"/>
</dbReference>
<dbReference type="InterPro" id="IPR038107">
    <property type="entry name" value="Glycos_transf_N_sf"/>
</dbReference>
<name>A0A562NCV3_9RHOB</name>
<keyword evidence="9" id="KW-0472">Membrane</keyword>
<dbReference type="OrthoDB" id="9789797at2"/>
<dbReference type="InterPro" id="IPR007507">
    <property type="entry name" value="Glycos_transf_N"/>
</dbReference>
<dbReference type="GO" id="GO:0009245">
    <property type="term" value="P:lipid A biosynthetic process"/>
    <property type="evidence" value="ECO:0007669"/>
    <property type="project" value="TreeGrafter"/>
</dbReference>
<dbReference type="PANTHER" id="PTHR42755:SF1">
    <property type="entry name" value="3-DEOXY-D-MANNO-OCTULOSONIC ACID TRANSFERASE, MITOCHONDRIAL-RELATED"/>
    <property type="match status" value="1"/>
</dbReference>
<keyword evidence="12" id="KW-1185">Reference proteome</keyword>
<keyword evidence="9" id="KW-0448">Lipopolysaccharide biosynthesis</keyword>
<dbReference type="EC" id="2.4.99.12" evidence="3 9"/>
<dbReference type="Gene3D" id="3.40.50.2000">
    <property type="entry name" value="Glycogen Phosphorylase B"/>
    <property type="match status" value="1"/>
</dbReference>
<gene>
    <name evidence="11" type="ORF">IQ24_03417</name>
</gene>